<dbReference type="InterPro" id="IPR050241">
    <property type="entry name" value="NAD-cap_RNA_hydrolase_NudC"/>
</dbReference>
<evidence type="ECO:0000256" key="8">
    <source>
        <dbReference type="ARBA" id="ARBA00023027"/>
    </source>
</evidence>
<dbReference type="InterPro" id="IPR000086">
    <property type="entry name" value="NUDIX_hydrolase_dom"/>
</dbReference>
<comment type="similarity">
    <text evidence="3">Belongs to the Nudix hydrolase family. NudC subfamily.</text>
</comment>
<proteinExistence type="inferred from homology"/>
<dbReference type="EC" id="3.6.1.22" evidence="4"/>
<comment type="cofactor">
    <cofactor evidence="1">
        <name>Mg(2+)</name>
        <dbReference type="ChEBI" id="CHEBI:18420"/>
    </cofactor>
</comment>
<dbReference type="HOGENOM" id="CLU_037162_0_4_11"/>
<dbReference type="GO" id="GO:0035529">
    <property type="term" value="F:NADH pyrophosphatase activity"/>
    <property type="evidence" value="ECO:0007669"/>
    <property type="project" value="TreeGrafter"/>
</dbReference>
<comment type="caution">
    <text evidence="11">The sequence shown here is derived from an EMBL/GenBank/DDBJ whole genome shotgun (WGS) entry which is preliminary data.</text>
</comment>
<feature type="domain" description="Nudix hydrolase" evidence="10">
    <location>
        <begin position="151"/>
        <end position="284"/>
    </location>
</feature>
<dbReference type="NCBIfam" id="NF001299">
    <property type="entry name" value="PRK00241.1"/>
    <property type="match status" value="1"/>
</dbReference>
<evidence type="ECO:0000256" key="9">
    <source>
        <dbReference type="ARBA" id="ARBA00023679"/>
    </source>
</evidence>
<dbReference type="EMBL" id="AGZR01000008">
    <property type="protein sequence ID" value="EPD32660.1"/>
    <property type="molecule type" value="Genomic_DNA"/>
</dbReference>
<evidence type="ECO:0000256" key="1">
    <source>
        <dbReference type="ARBA" id="ARBA00001946"/>
    </source>
</evidence>
<dbReference type="STRING" id="883161.HMPREF9306_01359"/>
<dbReference type="GO" id="GO:0006742">
    <property type="term" value="P:NADP+ catabolic process"/>
    <property type="evidence" value="ECO:0007669"/>
    <property type="project" value="TreeGrafter"/>
</dbReference>
<protein>
    <recommendedName>
        <fullName evidence="4">NAD(+) diphosphatase</fullName>
        <ecNumber evidence="4">3.6.1.22</ecNumber>
    </recommendedName>
</protein>
<comment type="catalytic activity">
    <reaction evidence="9">
        <text>a 5'-end NAD(+)-phospho-ribonucleoside in mRNA + H2O = a 5'-end phospho-adenosine-phospho-ribonucleoside in mRNA + beta-nicotinamide D-ribonucleotide + 2 H(+)</text>
        <dbReference type="Rhea" id="RHEA:60876"/>
        <dbReference type="Rhea" id="RHEA-COMP:15698"/>
        <dbReference type="Rhea" id="RHEA-COMP:15719"/>
        <dbReference type="ChEBI" id="CHEBI:14649"/>
        <dbReference type="ChEBI" id="CHEBI:15377"/>
        <dbReference type="ChEBI" id="CHEBI:15378"/>
        <dbReference type="ChEBI" id="CHEBI:144029"/>
        <dbReference type="ChEBI" id="CHEBI:144051"/>
    </reaction>
    <physiologicalReaction direction="left-to-right" evidence="9">
        <dbReference type="Rhea" id="RHEA:60877"/>
    </physiologicalReaction>
</comment>
<dbReference type="SUPFAM" id="SSF55811">
    <property type="entry name" value="Nudix"/>
    <property type="match status" value="1"/>
</dbReference>
<evidence type="ECO:0000256" key="2">
    <source>
        <dbReference type="ARBA" id="ARBA00001947"/>
    </source>
</evidence>
<comment type="cofactor">
    <cofactor evidence="2">
        <name>Zn(2+)</name>
        <dbReference type="ChEBI" id="CHEBI:29105"/>
    </cofactor>
</comment>
<dbReference type="AlphaFoldDB" id="S2W2U8"/>
<dbReference type="Proteomes" id="UP000014417">
    <property type="component" value="Unassembled WGS sequence"/>
</dbReference>
<dbReference type="CDD" id="cd03429">
    <property type="entry name" value="NUDIX_NADH_pyrophosphatase_Nudt13"/>
    <property type="match status" value="1"/>
</dbReference>
<dbReference type="PANTHER" id="PTHR42904">
    <property type="entry name" value="NUDIX HYDROLASE, NUDC SUBFAMILY"/>
    <property type="match status" value="1"/>
</dbReference>
<keyword evidence="8" id="KW-0520">NAD</keyword>
<evidence type="ECO:0000256" key="4">
    <source>
        <dbReference type="ARBA" id="ARBA00012381"/>
    </source>
</evidence>
<dbReference type="PANTHER" id="PTHR42904:SF6">
    <property type="entry name" value="NAD-CAPPED RNA HYDROLASE NUDT12"/>
    <property type="match status" value="1"/>
</dbReference>
<evidence type="ECO:0000313" key="12">
    <source>
        <dbReference type="Proteomes" id="UP000014417"/>
    </source>
</evidence>
<evidence type="ECO:0000256" key="5">
    <source>
        <dbReference type="ARBA" id="ARBA00022723"/>
    </source>
</evidence>
<evidence type="ECO:0000313" key="11">
    <source>
        <dbReference type="EMBL" id="EPD32660.1"/>
    </source>
</evidence>
<dbReference type="Gene3D" id="3.90.79.20">
    <property type="match status" value="1"/>
</dbReference>
<keyword evidence="12" id="KW-1185">Reference proteome</keyword>
<dbReference type="Pfam" id="PF00293">
    <property type="entry name" value="NUDIX"/>
    <property type="match status" value="1"/>
</dbReference>
<dbReference type="GO" id="GO:0019677">
    <property type="term" value="P:NAD+ catabolic process"/>
    <property type="evidence" value="ECO:0007669"/>
    <property type="project" value="TreeGrafter"/>
</dbReference>
<sequence length="294" mass="33107">MILDQFFKGQSGVNSWYAPALLDHAQDARANGEYEDFFASGKARLIKVDDKNLIEFSSHKVAAGTSYSSDCIFIGKIKDEYWFAKRDEIKTGVALRDAELSDAELQAATSAIAILNWWDRAKYCPECTGEIKPRHGGFEGECEACNKLHFPRTDPAVIVAILDEDERIYLAHNSMWKKNQVSILAGFVESGESAEQACFREVEEEAKLKINKLTFFGSQPWPFPRSLMLGFFARISNRDAAKAETDGTELEWGDFYTREEIIELAKSGKLILPTKASIASRMLKAWLEGQEPIR</sequence>
<gene>
    <name evidence="11" type="ORF">HMPREF9306_01359</name>
</gene>
<evidence type="ECO:0000256" key="6">
    <source>
        <dbReference type="ARBA" id="ARBA00022801"/>
    </source>
</evidence>
<dbReference type="PROSITE" id="PS51462">
    <property type="entry name" value="NUDIX"/>
    <property type="match status" value="1"/>
</dbReference>
<name>S2W2U8_9ACTN</name>
<evidence type="ECO:0000256" key="7">
    <source>
        <dbReference type="ARBA" id="ARBA00022842"/>
    </source>
</evidence>
<dbReference type="Gene3D" id="3.90.79.10">
    <property type="entry name" value="Nucleoside Triphosphate Pyrophosphohydrolase"/>
    <property type="match status" value="1"/>
</dbReference>
<reference evidence="11 12" key="1">
    <citation type="submission" date="2013-04" db="EMBL/GenBank/DDBJ databases">
        <title>The Genome Sequence of Propionimicrobium lymphophilum ACS-093-V-SCH5.</title>
        <authorList>
            <consortium name="The Broad Institute Genomics Platform"/>
            <person name="Earl A."/>
            <person name="Ward D."/>
            <person name="Feldgarden M."/>
            <person name="Gevers D."/>
            <person name="Saerens B."/>
            <person name="Vaneechoutte M."/>
            <person name="Walker B."/>
            <person name="Young S."/>
            <person name="Zeng Q."/>
            <person name="Gargeya S."/>
            <person name="Fitzgerald M."/>
            <person name="Haas B."/>
            <person name="Abouelleil A."/>
            <person name="Allen A.W."/>
            <person name="Alvarado L."/>
            <person name="Arachchi H.M."/>
            <person name="Berlin A.M."/>
            <person name="Chapman S.B."/>
            <person name="Gainer-Dewar J."/>
            <person name="Goldberg J."/>
            <person name="Griggs A."/>
            <person name="Gujja S."/>
            <person name="Hansen M."/>
            <person name="Howarth C."/>
            <person name="Imamovic A."/>
            <person name="Ireland A."/>
            <person name="Larimer J."/>
            <person name="McCowan C."/>
            <person name="Murphy C."/>
            <person name="Pearson M."/>
            <person name="Poon T.W."/>
            <person name="Priest M."/>
            <person name="Roberts A."/>
            <person name="Saif S."/>
            <person name="Shea T."/>
            <person name="Sisk P."/>
            <person name="Sykes S."/>
            <person name="Wortman J."/>
            <person name="Nusbaum C."/>
            <person name="Birren B."/>
        </authorList>
    </citation>
    <scope>NUCLEOTIDE SEQUENCE [LARGE SCALE GENOMIC DNA]</scope>
    <source>
        <strain evidence="11 12">ACS-093-V-SCH5</strain>
    </source>
</reference>
<accession>S2W2U8</accession>
<keyword evidence="7" id="KW-0460">Magnesium</keyword>
<dbReference type="GO" id="GO:0046872">
    <property type="term" value="F:metal ion binding"/>
    <property type="evidence" value="ECO:0007669"/>
    <property type="project" value="UniProtKB-KW"/>
</dbReference>
<dbReference type="PATRIC" id="fig|883161.3.peg.1353"/>
<evidence type="ECO:0000256" key="3">
    <source>
        <dbReference type="ARBA" id="ARBA00009595"/>
    </source>
</evidence>
<keyword evidence="5" id="KW-0479">Metal-binding</keyword>
<dbReference type="InterPro" id="IPR015797">
    <property type="entry name" value="NUDIX_hydrolase-like_dom_sf"/>
</dbReference>
<organism evidence="11 12">
    <name type="scientific">Propionimicrobium lymphophilum ACS-093-V-SCH5</name>
    <dbReference type="NCBI Taxonomy" id="883161"/>
    <lineage>
        <taxon>Bacteria</taxon>
        <taxon>Bacillati</taxon>
        <taxon>Actinomycetota</taxon>
        <taxon>Actinomycetes</taxon>
        <taxon>Propionibacteriales</taxon>
        <taxon>Propionibacteriaceae</taxon>
        <taxon>Propionimicrobium</taxon>
    </lineage>
</organism>
<dbReference type="GO" id="GO:0005829">
    <property type="term" value="C:cytosol"/>
    <property type="evidence" value="ECO:0007669"/>
    <property type="project" value="TreeGrafter"/>
</dbReference>
<dbReference type="InterPro" id="IPR049734">
    <property type="entry name" value="NudC-like_C"/>
</dbReference>
<evidence type="ECO:0000259" key="10">
    <source>
        <dbReference type="PROSITE" id="PS51462"/>
    </source>
</evidence>
<keyword evidence="6" id="KW-0378">Hydrolase</keyword>